<accession>A0A9N8HB31</accession>
<comment type="caution">
    <text evidence="2">The sequence shown here is derived from an EMBL/GenBank/DDBJ whole genome shotgun (WGS) entry which is preliminary data.</text>
</comment>
<evidence type="ECO:0000313" key="2">
    <source>
        <dbReference type="EMBL" id="CAB9505885.1"/>
    </source>
</evidence>
<dbReference type="Proteomes" id="UP001153069">
    <property type="component" value="Unassembled WGS sequence"/>
</dbReference>
<dbReference type="OrthoDB" id="9979965at2759"/>
<dbReference type="Gene3D" id="1.25.40.420">
    <property type="match status" value="1"/>
</dbReference>
<organism evidence="2 3">
    <name type="scientific">Seminavis robusta</name>
    <dbReference type="NCBI Taxonomy" id="568900"/>
    <lineage>
        <taxon>Eukaryota</taxon>
        <taxon>Sar</taxon>
        <taxon>Stramenopiles</taxon>
        <taxon>Ochrophyta</taxon>
        <taxon>Bacillariophyta</taxon>
        <taxon>Bacillariophyceae</taxon>
        <taxon>Bacillariophycidae</taxon>
        <taxon>Naviculales</taxon>
        <taxon>Naviculaceae</taxon>
        <taxon>Seminavis</taxon>
    </lineage>
</organism>
<sequence length="387" mass="42645">MQDIVEYIHTDTCASLNGKKRKAEDENETEMWNQTKEHAEKLAGVSSAAMYYNLTSLVQKIEKSISKFLETTPSLSFVVLAACHKAGPLVPAELAEPAWSLVRTNKDALMSTNAIACVDATLVEEILKDDQTTMDEYDLFLFLTQWVQINPKDRKPIAKKLGCNIKLESINPSHLSDTVASSGLFMSDQINEAYKNQALHAEQAGSVPFQGSRHGVWKKSRTAATGLDVSDVNTDILMCAPIEDGIHQWTVKLLWDDGAGRNVSAAFGIVCSQTFVENGRQLGKQKGGWGLDDYAQIFREGGLEKLDVWAIQVGSEITLTLNLNPSNKRNGTLSISWGEGKRYSHHCLVNNLRDHLKSHPGGFLPAVSTSSGGRVELVKMRKLKKAD</sequence>
<evidence type="ECO:0000313" key="3">
    <source>
        <dbReference type="Proteomes" id="UP001153069"/>
    </source>
</evidence>
<evidence type="ECO:0000259" key="1">
    <source>
        <dbReference type="Pfam" id="PF07707"/>
    </source>
</evidence>
<reference evidence="2" key="1">
    <citation type="submission" date="2020-06" db="EMBL/GenBank/DDBJ databases">
        <authorList>
            <consortium name="Plant Systems Biology data submission"/>
        </authorList>
    </citation>
    <scope>NUCLEOTIDE SEQUENCE</scope>
    <source>
        <strain evidence="2">D6</strain>
    </source>
</reference>
<gene>
    <name evidence="2" type="ORF">SEMRO_247_G097930.1</name>
</gene>
<dbReference type="PANTHER" id="PTHR24410:SF23">
    <property type="entry name" value="BTB DOMAIN-CONTAINING PROTEIN-RELATED"/>
    <property type="match status" value="1"/>
</dbReference>
<protein>
    <recommendedName>
        <fullName evidence="1">BACK domain-containing protein</fullName>
    </recommendedName>
</protein>
<keyword evidence="3" id="KW-1185">Reference proteome</keyword>
<feature type="domain" description="BACK" evidence="1">
    <location>
        <begin position="92"/>
        <end position="179"/>
    </location>
</feature>
<dbReference type="PANTHER" id="PTHR24410">
    <property type="entry name" value="HL07962P-RELATED"/>
    <property type="match status" value="1"/>
</dbReference>
<dbReference type="AlphaFoldDB" id="A0A9N8HB31"/>
<proteinExistence type="predicted"/>
<name>A0A9N8HB31_9STRA</name>
<dbReference type="InterPro" id="IPR051481">
    <property type="entry name" value="BTB-POZ/Galectin-3-binding"/>
</dbReference>
<dbReference type="EMBL" id="CAICTM010000246">
    <property type="protein sequence ID" value="CAB9505885.1"/>
    <property type="molecule type" value="Genomic_DNA"/>
</dbReference>
<dbReference type="InterPro" id="IPR011705">
    <property type="entry name" value="BACK"/>
</dbReference>
<dbReference type="Pfam" id="PF07707">
    <property type="entry name" value="BACK"/>
    <property type="match status" value="1"/>
</dbReference>